<comment type="subcellular location">
    <subcellularLocation>
        <location evidence="1">Mitochondrion</location>
    </subcellularLocation>
</comment>
<dbReference type="Proteomes" id="UP000326757">
    <property type="component" value="Unassembled WGS sequence"/>
</dbReference>
<name>A0A5N6K323_MONLA</name>
<evidence type="ECO:0000256" key="1">
    <source>
        <dbReference type="ARBA" id="ARBA00004173"/>
    </source>
</evidence>
<dbReference type="InterPro" id="IPR024319">
    <property type="entry name" value="ATPase_expression_mit"/>
</dbReference>
<keyword evidence="3" id="KW-0496">Mitochondrion</keyword>
<dbReference type="AlphaFoldDB" id="A0A5N6K323"/>
<dbReference type="Gene3D" id="1.25.40.10">
    <property type="entry name" value="Tetratricopeptide repeat domain"/>
    <property type="match status" value="1"/>
</dbReference>
<gene>
    <name evidence="5" type="ORF">EYC80_002172</name>
</gene>
<evidence type="ECO:0000256" key="2">
    <source>
        <dbReference type="ARBA" id="ARBA00022946"/>
    </source>
</evidence>
<keyword evidence="6" id="KW-1185">Reference proteome</keyword>
<evidence type="ECO:0008006" key="7">
    <source>
        <dbReference type="Google" id="ProtNLM"/>
    </source>
</evidence>
<organism evidence="5 6">
    <name type="scientific">Monilinia laxa</name>
    <name type="common">Brown rot fungus</name>
    <name type="synonym">Sclerotinia laxa</name>
    <dbReference type="NCBI Taxonomy" id="61186"/>
    <lineage>
        <taxon>Eukaryota</taxon>
        <taxon>Fungi</taxon>
        <taxon>Dikarya</taxon>
        <taxon>Ascomycota</taxon>
        <taxon>Pezizomycotina</taxon>
        <taxon>Leotiomycetes</taxon>
        <taxon>Helotiales</taxon>
        <taxon>Sclerotiniaceae</taxon>
        <taxon>Monilinia</taxon>
    </lineage>
</organism>
<evidence type="ECO:0000256" key="4">
    <source>
        <dbReference type="SAM" id="MobiDB-lite"/>
    </source>
</evidence>
<keyword evidence="2" id="KW-0809">Transit peptide</keyword>
<evidence type="ECO:0000313" key="6">
    <source>
        <dbReference type="Proteomes" id="UP000326757"/>
    </source>
</evidence>
<feature type="region of interest" description="Disordered" evidence="4">
    <location>
        <begin position="57"/>
        <end position="84"/>
    </location>
</feature>
<dbReference type="InterPro" id="IPR011990">
    <property type="entry name" value="TPR-like_helical_dom_sf"/>
</dbReference>
<accession>A0A5N6K323</accession>
<evidence type="ECO:0000313" key="5">
    <source>
        <dbReference type="EMBL" id="KAB8296755.1"/>
    </source>
</evidence>
<evidence type="ECO:0000256" key="3">
    <source>
        <dbReference type="ARBA" id="ARBA00023128"/>
    </source>
</evidence>
<dbReference type="OrthoDB" id="185373at2759"/>
<dbReference type="EMBL" id="VIGI01000008">
    <property type="protein sequence ID" value="KAB8296755.1"/>
    <property type="molecule type" value="Genomic_DNA"/>
</dbReference>
<proteinExistence type="predicted"/>
<dbReference type="Pfam" id="PF12921">
    <property type="entry name" value="ATP13"/>
    <property type="match status" value="1"/>
</dbReference>
<reference evidence="5 6" key="1">
    <citation type="submission" date="2019-06" db="EMBL/GenBank/DDBJ databases">
        <title>Genome Sequence of the Brown Rot Fungal Pathogen Monilinia laxa.</title>
        <authorList>
            <person name="De Miccolis Angelini R.M."/>
            <person name="Landi L."/>
            <person name="Abate D."/>
            <person name="Pollastro S."/>
            <person name="Romanazzi G."/>
            <person name="Faretra F."/>
        </authorList>
    </citation>
    <scope>NUCLEOTIDE SEQUENCE [LARGE SCALE GENOMIC DNA]</scope>
    <source>
        <strain evidence="5 6">Mlax316</strain>
    </source>
</reference>
<sequence length="768" mass="90437">MESFLRSIEMRKYSIATTFSRPSFTKLDQKYNGIRYLYEFGGPENGRDEFLRRKREFQEDSDFSQRDEESGATNHGGGLQKQKPPYWQRYEIKNRYRDVKTSFKTPEWMKPSWSKEEKLKYLWVGKDTTEKSQGQEAYGDIYPLEIPTSNQRETVSDGSGGSDMVSLIRKVGVGLPTNMSQRRILLKEAKMVPGYTDVIRALQIRDPHELLRVLVKLSEVDNYGINLSPLLDIPSNTFSEILRLLDPKHFFGRYKKLLQDVHHRDLLEMRTDTLDYDGTHRAYTVYLWHLHRIIMKRQTKYPLRLYDYKMLLKAAKFTGHQGVADLTWKNLLSNRYQVMESRKILPDVECFNYYMATMCWSDVLSPFHSDRLRVVSHYKDLRQWDQRPYALNRHRIGSDGVRISVSGLFRHMVTAGLVGDEETFRMLMVSASREGDLETARTILKKVWQIDVDGTKNSGNLELNKISPDSTLYPSEKLIRTIAHMYCINNNLPMAMKVIDQISRQYSINISIETWEDLLRWTAVFSRKQGSASHREKGFDEGILPPTGMTDVWGSMISEPYSVKPTLSMYNIFIRNLISRRQIGEAQVQIAEAYRLHHKLANRLDHYRILYENSLARRKLDSAVTSIRQKDFVFHRLKLRTSRLYMRQWVSLLIYHPNKYLTKYHPKWAFKEIPTIVKNYKSFLRGEISYQTYTGHIQLQTGKPQDTKLRIWRRRYGDTGPKRRRLRRSLGKLVKKKEYRYTENRKAAGGSNELTAKIVHDQRMYDLH</sequence>
<dbReference type="GO" id="GO:0005739">
    <property type="term" value="C:mitochondrion"/>
    <property type="evidence" value="ECO:0007669"/>
    <property type="project" value="UniProtKB-SubCell"/>
</dbReference>
<comment type="caution">
    <text evidence="5">The sequence shown here is derived from an EMBL/GenBank/DDBJ whole genome shotgun (WGS) entry which is preliminary data.</text>
</comment>
<protein>
    <recommendedName>
        <fullName evidence="7">Pentatricopeptide repeat domain-containing protein</fullName>
    </recommendedName>
</protein>